<evidence type="ECO:0000256" key="6">
    <source>
        <dbReference type="ARBA" id="ARBA00022916"/>
    </source>
</evidence>
<dbReference type="Gene3D" id="1.25.40.10">
    <property type="entry name" value="Tetratricopeptide repeat domain"/>
    <property type="match status" value="4"/>
</dbReference>
<dbReference type="Pfam" id="PF14559">
    <property type="entry name" value="TPR_19"/>
    <property type="match status" value="1"/>
</dbReference>
<name>A0A1J0ESK6_9PSED</name>
<dbReference type="InterPro" id="IPR051012">
    <property type="entry name" value="CellSynth/LPSAsmb/PSIAsmb"/>
</dbReference>
<accession>A0A1J0ESK6</accession>
<dbReference type="PANTHER" id="PTHR45586">
    <property type="entry name" value="TPR REPEAT-CONTAINING PROTEIN PA4667"/>
    <property type="match status" value="1"/>
</dbReference>
<evidence type="ECO:0000256" key="3">
    <source>
        <dbReference type="ARBA" id="ARBA00022729"/>
    </source>
</evidence>
<evidence type="ECO:0000256" key="2">
    <source>
        <dbReference type="ARBA" id="ARBA00005186"/>
    </source>
</evidence>
<keyword evidence="3" id="KW-0732">Signal</keyword>
<feature type="domain" description="Cellulose synthase operon C C-terminal" evidence="7">
    <location>
        <begin position="800"/>
        <end position="1142"/>
    </location>
</feature>
<dbReference type="InterPro" id="IPR008410">
    <property type="entry name" value="BCSC_C"/>
</dbReference>
<evidence type="ECO:0000256" key="1">
    <source>
        <dbReference type="ARBA" id="ARBA00003476"/>
    </source>
</evidence>
<dbReference type="Pfam" id="PF05420">
    <property type="entry name" value="BCSC_C"/>
    <property type="match status" value="1"/>
</dbReference>
<protein>
    <submittedName>
        <fullName evidence="8">Cellulose biosynthesis protein BcsC</fullName>
    </submittedName>
</protein>
<reference evidence="9" key="1">
    <citation type="submission" date="2016-10" db="EMBL/GenBank/DDBJ databases">
        <title>Pseudomonas frederiksbergensis ERGS4:02 complete genome.</title>
        <authorList>
            <person name="Kumar R."/>
            <person name="Acharya V."/>
            <person name="Singh D."/>
        </authorList>
    </citation>
    <scope>NUCLEOTIDE SEQUENCE [LARGE SCALE GENOMIC DNA]</scope>
    <source>
        <strain evidence="9">ERGS4:02</strain>
    </source>
</reference>
<dbReference type="GeneID" id="46911647"/>
<comment type="function">
    <text evidence="1">Required for maximal bacterial cellulose synthesis.</text>
</comment>
<dbReference type="EMBL" id="CP017886">
    <property type="protein sequence ID" value="APC18895.1"/>
    <property type="molecule type" value="Genomic_DNA"/>
</dbReference>
<evidence type="ECO:0000256" key="4">
    <source>
        <dbReference type="ARBA" id="ARBA00022737"/>
    </source>
</evidence>
<dbReference type="Proteomes" id="UP000182567">
    <property type="component" value="Chromosome"/>
</dbReference>
<evidence type="ECO:0000313" key="9">
    <source>
        <dbReference type="Proteomes" id="UP000182567"/>
    </source>
</evidence>
<keyword evidence="6" id="KW-0135">Cellulose biosynthesis</keyword>
<dbReference type="SMART" id="SM00028">
    <property type="entry name" value="TPR"/>
    <property type="match status" value="5"/>
</dbReference>
<dbReference type="GO" id="GO:0030244">
    <property type="term" value="P:cellulose biosynthetic process"/>
    <property type="evidence" value="ECO:0007669"/>
    <property type="project" value="UniProtKB-KW"/>
</dbReference>
<keyword evidence="4" id="KW-0677">Repeat</keyword>
<dbReference type="InterPro" id="IPR019734">
    <property type="entry name" value="TPR_rpt"/>
</dbReference>
<dbReference type="Pfam" id="PF13432">
    <property type="entry name" value="TPR_16"/>
    <property type="match status" value="2"/>
</dbReference>
<evidence type="ECO:0000313" key="8">
    <source>
        <dbReference type="EMBL" id="APC18895.1"/>
    </source>
</evidence>
<sequence>MHKLTGFGLLLSSVYGVALGQPLSPPDQQQWLLEQVRIGEALYREDLVHDSLARLELIAPDNPLVKVVEVRQALLQKNQPEAERLVAQMRQQVPGTAALRQAENLLKMHGTDGQRALQEARLLAVAGRSEDAAKAYRQLFGDDMPDFATALEYLNVRGGIKAERPVVIDQLRELDRQYPGNASLRQTLAGLLFAEKRDPEALNVLHQLAGDPNASNNAAEREYNYWLKQPVGHETAQGWRAFLKFYPYTNLRADATKQLQAQEQYLADPAWQAGVKGKALLDAGDNVGAEASLLRAIKRYPQDSSLIGSLGISLMHQNKHEAAYNAFVQASAIEQDTSWITKWQDLKAANYQWMLLQKGDEALERKDYPVAKKWYRQANQAKPNDPAPLIGLSYAARGESDDITAEALLVRARKLDPDNASVVRAMVRLYQSQSPEKAEHYLDSLTPKEQQEFQSVRRGLTLDRLNAQADDATRRSDWAQVTVTLSKARVLDPDNPWLVYRLANAQRELGRNAEADQSFHWLLQRQGQNTEARYAHGLFLANGDRDDDAMGSLQQIPRAAWSDNMNELWARLQRRQLLAKARTLRDGGHEAQAEALLMSAPTTDDYLTLADWAQQRGDLAQAESRYRKVLASAPKNTEAQLGLSEVLIARGQPSAAKASLMAVTAPVPTDASFQRRLANAWASLGDKPRASALFTQLLKTPQSDPLVYRDAARLLSREEPQRALDDYARSMGAAKMIEPQQAEPRDNRAMTLASRAKDSDDWMQRSIRSDVDELYQKQNPTVNLYHDLAWRTDNSSSGVSDLTTQTTILRIDAPVAQGQGFVQAEDINLDVANFSSTDRFGLCAVVQGGCATSSQSVRGTLLGMGWHDDRWAFDLGHTPQEFTVSNWVGGVTYSGDWNSLGYRLTASRRPLTNSLVSYAGAVDPVTGTQWGGVTANGFTLGLSHDQGGNDGVWASLSSHWLIGQNVENNQRRTAMGGYYYRLVERADERLRTGLTLMYMGYDKDLSEDTLSQGGYYSPQQYYSVSVPVNYAWRNADWSALLESSVGWSFAKIDGSDLYPKYTNEIERYQQFLVANPTVTSVLVTDPTLTKSGSSSNGINVRLQGLVERRLSDNLVLGTGITWQHSEGYAPSRALLYLRYTFDPWQGNLPLPVEPISPYADMR</sequence>
<dbReference type="UniPathway" id="UPA00694"/>
<evidence type="ECO:0000256" key="5">
    <source>
        <dbReference type="ARBA" id="ARBA00022803"/>
    </source>
</evidence>
<dbReference type="AlphaFoldDB" id="A0A1J0ESK6"/>
<dbReference type="RefSeq" id="WP_071555430.1">
    <property type="nucleotide sequence ID" value="NZ_CP017886.1"/>
</dbReference>
<proteinExistence type="predicted"/>
<dbReference type="GO" id="GO:0019867">
    <property type="term" value="C:outer membrane"/>
    <property type="evidence" value="ECO:0007669"/>
    <property type="project" value="InterPro"/>
</dbReference>
<keyword evidence="5" id="KW-0802">TPR repeat</keyword>
<dbReference type="NCBIfam" id="NF008520">
    <property type="entry name" value="PRK11447.1"/>
    <property type="match status" value="1"/>
</dbReference>
<dbReference type="InterPro" id="IPR011990">
    <property type="entry name" value="TPR-like_helical_dom_sf"/>
</dbReference>
<evidence type="ECO:0000259" key="7">
    <source>
        <dbReference type="Pfam" id="PF05420"/>
    </source>
</evidence>
<dbReference type="SUPFAM" id="SSF48452">
    <property type="entry name" value="TPR-like"/>
    <property type="match status" value="3"/>
</dbReference>
<dbReference type="OrthoDB" id="174989at2"/>
<organism evidence="8 9">
    <name type="scientific">Pseudomonas frederiksbergensis</name>
    <dbReference type="NCBI Taxonomy" id="104087"/>
    <lineage>
        <taxon>Bacteria</taxon>
        <taxon>Pseudomonadati</taxon>
        <taxon>Pseudomonadota</taxon>
        <taxon>Gammaproteobacteria</taxon>
        <taxon>Pseudomonadales</taxon>
        <taxon>Pseudomonadaceae</taxon>
        <taxon>Pseudomonas</taxon>
    </lineage>
</organism>
<gene>
    <name evidence="8" type="ORF">BLL42_25500</name>
</gene>
<comment type="pathway">
    <text evidence="2">Glycan metabolism; bacterial cellulose biosynthesis.</text>
</comment>
<dbReference type="PANTHER" id="PTHR45586:SF1">
    <property type="entry name" value="LIPOPOLYSACCHARIDE ASSEMBLY PROTEIN B"/>
    <property type="match status" value="1"/>
</dbReference>